<dbReference type="Proteomes" id="UP001152320">
    <property type="component" value="Chromosome 20"/>
</dbReference>
<name>A0A9Q0YI72_HOLLE</name>
<gene>
    <name evidence="1" type="ORF">HOLleu_38081</name>
</gene>
<keyword evidence="2" id="KW-1185">Reference proteome</keyword>
<accession>A0A9Q0YI72</accession>
<proteinExistence type="predicted"/>
<organism evidence="1 2">
    <name type="scientific">Holothuria leucospilota</name>
    <name type="common">Black long sea cucumber</name>
    <name type="synonym">Mertensiothuria leucospilota</name>
    <dbReference type="NCBI Taxonomy" id="206669"/>
    <lineage>
        <taxon>Eukaryota</taxon>
        <taxon>Metazoa</taxon>
        <taxon>Echinodermata</taxon>
        <taxon>Eleutherozoa</taxon>
        <taxon>Echinozoa</taxon>
        <taxon>Holothuroidea</taxon>
        <taxon>Aspidochirotacea</taxon>
        <taxon>Aspidochirotida</taxon>
        <taxon>Holothuriidae</taxon>
        <taxon>Holothuria</taxon>
    </lineage>
</organism>
<comment type="caution">
    <text evidence="1">The sequence shown here is derived from an EMBL/GenBank/DDBJ whole genome shotgun (WGS) entry which is preliminary data.</text>
</comment>
<protein>
    <submittedName>
        <fullName evidence="1">Uncharacterized protein</fullName>
    </submittedName>
</protein>
<evidence type="ECO:0000313" key="2">
    <source>
        <dbReference type="Proteomes" id="UP001152320"/>
    </source>
</evidence>
<reference evidence="1" key="1">
    <citation type="submission" date="2021-10" db="EMBL/GenBank/DDBJ databases">
        <title>Tropical sea cucumber genome reveals ecological adaptation and Cuvierian tubules defense mechanism.</title>
        <authorList>
            <person name="Chen T."/>
        </authorList>
    </citation>
    <scope>NUCLEOTIDE SEQUENCE</scope>
    <source>
        <strain evidence="1">Nanhai2018</strain>
        <tissue evidence="1">Muscle</tissue>
    </source>
</reference>
<sequence length="88" mass="9984">MHYFTGCDSSSAFFGIGKKKALKLLLSNKEFCTTFKQLEESFEVNDGFLTPIELFTCRLYGQTSTQCVNSARYNMFCLANKSEAHEES</sequence>
<dbReference type="EMBL" id="JAIZAY010000020">
    <property type="protein sequence ID" value="KAJ8023020.1"/>
    <property type="molecule type" value="Genomic_DNA"/>
</dbReference>
<dbReference type="AlphaFoldDB" id="A0A9Q0YI72"/>
<evidence type="ECO:0000313" key="1">
    <source>
        <dbReference type="EMBL" id="KAJ8023020.1"/>
    </source>
</evidence>